<dbReference type="EMBL" id="CAJVQA010000142">
    <property type="protein sequence ID" value="CAG8458189.1"/>
    <property type="molecule type" value="Genomic_DNA"/>
</dbReference>
<feature type="compositionally biased region" description="Basic and acidic residues" evidence="1">
    <location>
        <begin position="1"/>
        <end position="14"/>
    </location>
</feature>
<name>A0A9N8VK02_9GLOM</name>
<reference evidence="2" key="1">
    <citation type="submission" date="2021-06" db="EMBL/GenBank/DDBJ databases">
        <authorList>
            <person name="Kallberg Y."/>
            <person name="Tangrot J."/>
            <person name="Rosling A."/>
        </authorList>
    </citation>
    <scope>NUCLEOTIDE SEQUENCE</scope>
    <source>
        <strain evidence="2">FL966</strain>
    </source>
</reference>
<evidence type="ECO:0000313" key="2">
    <source>
        <dbReference type="EMBL" id="CAG8458189.1"/>
    </source>
</evidence>
<dbReference type="Proteomes" id="UP000789759">
    <property type="component" value="Unassembled WGS sequence"/>
</dbReference>
<protein>
    <submittedName>
        <fullName evidence="2">7709_t:CDS:1</fullName>
    </submittedName>
</protein>
<dbReference type="SUPFAM" id="SSF53098">
    <property type="entry name" value="Ribonuclease H-like"/>
    <property type="match status" value="1"/>
</dbReference>
<dbReference type="AlphaFoldDB" id="A0A9N8VK02"/>
<dbReference type="InterPro" id="IPR012337">
    <property type="entry name" value="RNaseH-like_sf"/>
</dbReference>
<accession>A0A9N8VK02</accession>
<dbReference type="OrthoDB" id="2412107at2759"/>
<gene>
    <name evidence="2" type="ORF">CPELLU_LOCUS493</name>
</gene>
<organism evidence="2 3">
    <name type="scientific">Cetraspora pellucida</name>
    <dbReference type="NCBI Taxonomy" id="1433469"/>
    <lineage>
        <taxon>Eukaryota</taxon>
        <taxon>Fungi</taxon>
        <taxon>Fungi incertae sedis</taxon>
        <taxon>Mucoromycota</taxon>
        <taxon>Glomeromycotina</taxon>
        <taxon>Glomeromycetes</taxon>
        <taxon>Diversisporales</taxon>
        <taxon>Gigasporaceae</taxon>
        <taxon>Cetraspora</taxon>
    </lineage>
</organism>
<evidence type="ECO:0000313" key="3">
    <source>
        <dbReference type="Proteomes" id="UP000789759"/>
    </source>
</evidence>
<keyword evidence="3" id="KW-1185">Reference proteome</keyword>
<evidence type="ECO:0000256" key="1">
    <source>
        <dbReference type="SAM" id="MobiDB-lite"/>
    </source>
</evidence>
<proteinExistence type="predicted"/>
<comment type="caution">
    <text evidence="2">The sequence shown here is derived from an EMBL/GenBank/DDBJ whole genome shotgun (WGS) entry which is preliminary data.</text>
</comment>
<feature type="compositionally biased region" description="Polar residues" evidence="1">
    <location>
        <begin position="15"/>
        <end position="24"/>
    </location>
</feature>
<feature type="region of interest" description="Disordered" evidence="1">
    <location>
        <begin position="1"/>
        <end position="26"/>
    </location>
</feature>
<sequence>MKEHNTHSKKKDQDQNMFKLSEPLNTDDTESFENQLKKIHKVKQLVYNFVTENANKIDEILSQESYNLASYLLHESQEQSENLNKSCLNEDNKQISLDQLLKAPSVKILTNKVVKSNITLGKVSWVWNHIKKNKSAGKVKCDVVMLVNGNENRCNRVFGITTSITHLGEHLNAAILTIKEFPYSHSDERLKQFLFKLFDYWDISNRLIRGTTDNNKSIIKGMHLFEKSYIRYTAHTIQLAIKDGLNACDDLLIKSTKLIGGSQYPTLNLPLTEAYVAFYLDPQFKNMSFATNEKKKVLNLISEMLKTINTNINAPSRTEMNWFYNGEVSNSAVDDELERYEKATQMNKYFIEDPLYKIHNPLIW</sequence>